<dbReference type="InterPro" id="IPR052016">
    <property type="entry name" value="Bact_Sigma-Reg"/>
</dbReference>
<dbReference type="InterPro" id="IPR000700">
    <property type="entry name" value="PAS-assoc_C"/>
</dbReference>
<dbReference type="Pfam" id="PF08447">
    <property type="entry name" value="PAS_3"/>
    <property type="match status" value="1"/>
</dbReference>
<dbReference type="GO" id="GO:0016791">
    <property type="term" value="F:phosphatase activity"/>
    <property type="evidence" value="ECO:0007669"/>
    <property type="project" value="TreeGrafter"/>
</dbReference>
<dbReference type="InterPro" id="IPR013656">
    <property type="entry name" value="PAS_4"/>
</dbReference>
<dbReference type="SMART" id="SM00091">
    <property type="entry name" value="PAS"/>
    <property type="match status" value="2"/>
</dbReference>
<name>A0A5Q0H0U3_SACSY</name>
<dbReference type="AlphaFoldDB" id="A0A5Q0H0U3"/>
<dbReference type="KEGG" id="ssyi:EKG83_20620"/>
<feature type="domain" description="PAC" evidence="3">
    <location>
        <begin position="277"/>
        <end position="329"/>
    </location>
</feature>
<dbReference type="EMBL" id="CP034550">
    <property type="protein sequence ID" value="QFZ19515.1"/>
    <property type="molecule type" value="Genomic_DNA"/>
</dbReference>
<dbReference type="OrthoDB" id="7943561at2"/>
<dbReference type="Proteomes" id="UP000325787">
    <property type="component" value="Chromosome"/>
</dbReference>
<evidence type="ECO:0000259" key="3">
    <source>
        <dbReference type="PROSITE" id="PS50113"/>
    </source>
</evidence>
<dbReference type="PANTHER" id="PTHR43156:SF2">
    <property type="entry name" value="STAGE II SPORULATION PROTEIN E"/>
    <property type="match status" value="1"/>
</dbReference>
<dbReference type="InterPro" id="IPR013655">
    <property type="entry name" value="PAS_fold_3"/>
</dbReference>
<dbReference type="SMART" id="SM00331">
    <property type="entry name" value="PP2C_SIG"/>
    <property type="match status" value="1"/>
</dbReference>
<evidence type="ECO:0000256" key="2">
    <source>
        <dbReference type="SAM" id="MobiDB-lite"/>
    </source>
</evidence>
<dbReference type="PROSITE" id="PS50113">
    <property type="entry name" value="PAC"/>
    <property type="match status" value="1"/>
</dbReference>
<dbReference type="Pfam" id="PF08448">
    <property type="entry name" value="PAS_4"/>
    <property type="match status" value="1"/>
</dbReference>
<dbReference type="Gene3D" id="2.10.70.100">
    <property type="match status" value="1"/>
</dbReference>
<dbReference type="InterPro" id="IPR036457">
    <property type="entry name" value="PPM-type-like_dom_sf"/>
</dbReference>
<accession>A0A5Q0H0U3</accession>
<dbReference type="Pfam" id="PF07228">
    <property type="entry name" value="SpoIIE"/>
    <property type="match status" value="1"/>
</dbReference>
<keyword evidence="1" id="KW-0378">Hydrolase</keyword>
<evidence type="ECO:0000313" key="5">
    <source>
        <dbReference type="Proteomes" id="UP000325787"/>
    </source>
</evidence>
<dbReference type="SMART" id="SM00086">
    <property type="entry name" value="PAC"/>
    <property type="match status" value="2"/>
</dbReference>
<keyword evidence="5" id="KW-1185">Reference proteome</keyword>
<dbReference type="InterPro" id="IPR001932">
    <property type="entry name" value="PPM-type_phosphatase-like_dom"/>
</dbReference>
<dbReference type="InterPro" id="IPR035965">
    <property type="entry name" value="PAS-like_dom_sf"/>
</dbReference>
<protein>
    <submittedName>
        <fullName evidence="4">PAS domain-containing protein</fullName>
    </submittedName>
</protein>
<dbReference type="Gene3D" id="3.60.40.10">
    <property type="entry name" value="PPM-type phosphatase domain"/>
    <property type="match status" value="1"/>
</dbReference>
<dbReference type="CDD" id="cd00130">
    <property type="entry name" value="PAS"/>
    <property type="match status" value="1"/>
</dbReference>
<evidence type="ECO:0000313" key="4">
    <source>
        <dbReference type="EMBL" id="QFZ19515.1"/>
    </source>
</evidence>
<dbReference type="PANTHER" id="PTHR43156">
    <property type="entry name" value="STAGE II SPORULATION PROTEIN E-RELATED"/>
    <property type="match status" value="1"/>
</dbReference>
<organism evidence="4 5">
    <name type="scientific">Saccharothrix syringae</name>
    <name type="common">Nocardiopsis syringae</name>
    <dbReference type="NCBI Taxonomy" id="103733"/>
    <lineage>
        <taxon>Bacteria</taxon>
        <taxon>Bacillati</taxon>
        <taxon>Actinomycetota</taxon>
        <taxon>Actinomycetes</taxon>
        <taxon>Pseudonocardiales</taxon>
        <taxon>Pseudonocardiaceae</taxon>
        <taxon>Saccharothrix</taxon>
    </lineage>
</organism>
<feature type="region of interest" description="Disordered" evidence="2">
    <location>
        <begin position="1"/>
        <end position="35"/>
    </location>
</feature>
<dbReference type="SUPFAM" id="SSF55785">
    <property type="entry name" value="PYP-like sensor domain (PAS domain)"/>
    <property type="match status" value="2"/>
</dbReference>
<dbReference type="Gene3D" id="3.30.450.20">
    <property type="entry name" value="PAS domain"/>
    <property type="match status" value="2"/>
</dbReference>
<feature type="compositionally biased region" description="Basic residues" evidence="2">
    <location>
        <begin position="1"/>
        <end position="25"/>
    </location>
</feature>
<proteinExistence type="predicted"/>
<evidence type="ECO:0000256" key="1">
    <source>
        <dbReference type="ARBA" id="ARBA00022801"/>
    </source>
</evidence>
<reference evidence="5" key="1">
    <citation type="journal article" date="2021" name="Curr. Microbiol.">
        <title>Complete genome of nocamycin-producing strain Saccharothrix syringae NRRL B-16468 reveals the biosynthetic potential for secondary metabolites.</title>
        <authorList>
            <person name="Mo X."/>
            <person name="Yang S."/>
        </authorList>
    </citation>
    <scope>NUCLEOTIDE SEQUENCE [LARGE SCALE GENOMIC DNA]</scope>
    <source>
        <strain evidence="5">ATCC 51364 / DSM 43886 / JCM 6844 / KCTC 9398 / NBRC 14523 / NRRL B-16468 / INA 2240</strain>
    </source>
</reference>
<gene>
    <name evidence="4" type="ORF">EKG83_20620</name>
</gene>
<dbReference type="InterPro" id="IPR001610">
    <property type="entry name" value="PAC"/>
</dbReference>
<dbReference type="SUPFAM" id="SSF81606">
    <property type="entry name" value="PP2C-like"/>
    <property type="match status" value="1"/>
</dbReference>
<sequence length="583" mass="62492">MTAGRPHRSPRSCRRAGRRARRRSPTRVAGSPDGWSCPLGLPGAGDLWFPQVVAAEYSDPTGATRWLLRQATRLLAPVLDRAPVGFAVLDAGLRYLYVNRALADLHGLPVAGHLGRTAAQVAGQADPVVPGLPEVVATGAVHRDVELDLVVSGRPRHFLVNRFPLLDERGAVLAVSVVVQDLTEAHRLAALEHERAARRLRSEWTGRLEQAQQLGGVGSWDVDLRTGEVSWSANMCRIAGLPGSPRTVDDVLALMHPEDLDRARAYYDDLVAGAPAAGAEFRLVRPDGGQLVVSSTAEVVTDASGVVAGLRGVCVDRTAQRQVEQEAREARVRAELAGAELLAEQQVVLRLQRALLPPRIPRVGGVELAVAYQPSDRAAGVGGDFYDAFLLPDGRLGIAVGDVVGHDVEAAVTMGRVRNAIRAYAVEAPGPGRLLGALNRLVHRDPDLALTTAFYGVYTPGTGELAHANAGHPHPLLRREGVVSELAHRHGLMLGVEPTARYATRRVTLRPDDVLLCFTDGLVEHRDLDLDRGVEALRDALAAPGPRDLDHLVRRLIAEVAPHEGRDDICVLALRRGPAGSAG</sequence>
<dbReference type="InterPro" id="IPR000014">
    <property type="entry name" value="PAS"/>
</dbReference>